<proteinExistence type="inferred from homology"/>
<keyword evidence="5" id="KW-0472">Membrane</keyword>
<dbReference type="Gene3D" id="3.40.50.1240">
    <property type="entry name" value="Phosphoglycerate mutase-like"/>
    <property type="match status" value="1"/>
</dbReference>
<dbReference type="PANTHER" id="PTHR20963:SF24">
    <property type="entry name" value="3-PHYTASE B"/>
    <property type="match status" value="1"/>
</dbReference>
<dbReference type="EMBL" id="JAUEPP010000007">
    <property type="protein sequence ID" value="KAK3339453.1"/>
    <property type="molecule type" value="Genomic_DNA"/>
</dbReference>
<evidence type="ECO:0000256" key="5">
    <source>
        <dbReference type="SAM" id="Phobius"/>
    </source>
</evidence>
<keyword evidence="7" id="KW-1185">Reference proteome</keyword>
<evidence type="ECO:0000313" key="6">
    <source>
        <dbReference type="EMBL" id="KAK3339453.1"/>
    </source>
</evidence>
<dbReference type="GO" id="GO:0003993">
    <property type="term" value="F:acid phosphatase activity"/>
    <property type="evidence" value="ECO:0007669"/>
    <property type="project" value="TreeGrafter"/>
</dbReference>
<keyword evidence="3" id="KW-0378">Hydrolase</keyword>
<dbReference type="RefSeq" id="XP_062678813.1">
    <property type="nucleotide sequence ID" value="XM_062823142.1"/>
</dbReference>
<dbReference type="Pfam" id="PF00328">
    <property type="entry name" value="His_Phos_2"/>
    <property type="match status" value="1"/>
</dbReference>
<dbReference type="GO" id="GO:0016158">
    <property type="term" value="F:inositol hexakisphosphate 3-phosphatase activity"/>
    <property type="evidence" value="ECO:0007669"/>
    <property type="project" value="UniProtKB-EC"/>
</dbReference>
<dbReference type="InterPro" id="IPR029033">
    <property type="entry name" value="His_PPase_superfam"/>
</dbReference>
<evidence type="ECO:0000256" key="4">
    <source>
        <dbReference type="SAM" id="MobiDB-lite"/>
    </source>
</evidence>
<evidence type="ECO:0000256" key="2">
    <source>
        <dbReference type="ARBA" id="ARBA00012632"/>
    </source>
</evidence>
<dbReference type="EC" id="3.1.3.8" evidence="2"/>
<dbReference type="PROSITE" id="PS00778">
    <property type="entry name" value="HIS_ACID_PHOSPHAT_2"/>
    <property type="match status" value="1"/>
</dbReference>
<evidence type="ECO:0000256" key="1">
    <source>
        <dbReference type="ARBA" id="ARBA00005375"/>
    </source>
</evidence>
<dbReference type="Proteomes" id="UP001278500">
    <property type="component" value="Unassembled WGS sequence"/>
</dbReference>
<dbReference type="InterPro" id="IPR000560">
    <property type="entry name" value="His_Pase_clade-2"/>
</dbReference>
<protein>
    <recommendedName>
        <fullName evidence="2">3-phytase</fullName>
        <ecNumber evidence="2">3.1.3.8</ecNumber>
    </recommendedName>
</protein>
<dbReference type="GeneID" id="87860296"/>
<keyword evidence="5" id="KW-0812">Transmembrane</keyword>
<gene>
    <name evidence="6" type="ORF">B0H65DRAFT_301226</name>
</gene>
<reference evidence="6" key="2">
    <citation type="submission" date="2023-06" db="EMBL/GenBank/DDBJ databases">
        <authorList>
            <consortium name="Lawrence Berkeley National Laboratory"/>
            <person name="Haridas S."/>
            <person name="Hensen N."/>
            <person name="Bonometti L."/>
            <person name="Westerberg I."/>
            <person name="Brannstrom I.O."/>
            <person name="Guillou S."/>
            <person name="Cros-Aarteil S."/>
            <person name="Calhoun S."/>
            <person name="Kuo A."/>
            <person name="Mondo S."/>
            <person name="Pangilinan J."/>
            <person name="Riley R."/>
            <person name="Labutti K."/>
            <person name="Andreopoulos B."/>
            <person name="Lipzen A."/>
            <person name="Chen C."/>
            <person name="Yanf M."/>
            <person name="Daum C."/>
            <person name="Ng V."/>
            <person name="Clum A."/>
            <person name="Steindorff A."/>
            <person name="Ohm R."/>
            <person name="Martin F."/>
            <person name="Silar P."/>
            <person name="Natvig D."/>
            <person name="Lalanne C."/>
            <person name="Gautier V."/>
            <person name="Ament-Velasquez S.L."/>
            <person name="Kruys A."/>
            <person name="Hutchinson M.I."/>
            <person name="Powell A.J."/>
            <person name="Barry K."/>
            <person name="Miller A.N."/>
            <person name="Grigoriev I.V."/>
            <person name="Debuchy R."/>
            <person name="Gladieux P."/>
            <person name="Thoren M.H."/>
            <person name="Johannesson H."/>
        </authorList>
    </citation>
    <scope>NUCLEOTIDE SEQUENCE</scope>
    <source>
        <strain evidence="6">CBS 560.94</strain>
    </source>
</reference>
<accession>A0AAE0MNU1</accession>
<dbReference type="SUPFAM" id="SSF53254">
    <property type="entry name" value="Phosphoglycerate mutase-like"/>
    <property type="match status" value="1"/>
</dbReference>
<sequence length="610" mass="67356">MDPATKGTSRASSVFTSLFRMGGGSQHKYSPLDHDGEASGGVAPESQTRLLPGESTDENLDEESQLKQQKGRGLLYRLVWGDPNNIFVKLIMLLLMIPLFSYLVAASLRVLSPNSVPCDTPELGYQCDQKTTHTWGQYSPFFSVPSEISPSVPEGCRLTFAQVLSRHGARFPTPGKADDISAVLTKIKTSATWYGPDFEFIKDYNYVLGVDDLTAFGEQEMVNSGIKFYQRYASLIRDYTDPDSLPFVRASGQERVIASAENFTTGFYSALLADKNPPPSSLPLPRQEMVIISESPTANNTMHHGLCRAFEDSTTGDSAQATFIAANFPPITARLNAQGFKGVTLSDTDVLSLMDLCPFDTVAYPPSSLSQESSTRKRISPFCSLFTAQDLTVYDYLQSLGKFYGFGPGNVLGATQGVGYVNELLARLTHSPVVDNTTTNSTLDQNEETFPLTNKNRTVFADFSHDNDMMGILTALRIFEGVDREKMMDNTTIPKEYGSTGDEPGLKEREGVFKVGWAVPFAGRVYFEKMVCDGDNDGDGKIDQGEEEEQELVRILVNDRVVRLNGCEADELGRCRLDKFVESMEFARRGGDWDKCFVKGSSGRLWIWSG</sequence>
<feature type="transmembrane region" description="Helical" evidence="5">
    <location>
        <begin position="86"/>
        <end position="108"/>
    </location>
</feature>
<feature type="region of interest" description="Disordered" evidence="4">
    <location>
        <begin position="18"/>
        <end position="66"/>
    </location>
</feature>
<dbReference type="PROSITE" id="PS00616">
    <property type="entry name" value="HIS_ACID_PHOSPHAT_1"/>
    <property type="match status" value="1"/>
</dbReference>
<reference evidence="6" key="1">
    <citation type="journal article" date="2023" name="Mol. Phylogenet. Evol.">
        <title>Genome-scale phylogeny and comparative genomics of the fungal order Sordariales.</title>
        <authorList>
            <person name="Hensen N."/>
            <person name="Bonometti L."/>
            <person name="Westerberg I."/>
            <person name="Brannstrom I.O."/>
            <person name="Guillou S."/>
            <person name="Cros-Aarteil S."/>
            <person name="Calhoun S."/>
            <person name="Haridas S."/>
            <person name="Kuo A."/>
            <person name="Mondo S."/>
            <person name="Pangilinan J."/>
            <person name="Riley R."/>
            <person name="LaButti K."/>
            <person name="Andreopoulos B."/>
            <person name="Lipzen A."/>
            <person name="Chen C."/>
            <person name="Yan M."/>
            <person name="Daum C."/>
            <person name="Ng V."/>
            <person name="Clum A."/>
            <person name="Steindorff A."/>
            <person name="Ohm R.A."/>
            <person name="Martin F."/>
            <person name="Silar P."/>
            <person name="Natvig D.O."/>
            <person name="Lalanne C."/>
            <person name="Gautier V."/>
            <person name="Ament-Velasquez S.L."/>
            <person name="Kruys A."/>
            <person name="Hutchinson M.I."/>
            <person name="Powell A.J."/>
            <person name="Barry K."/>
            <person name="Miller A.N."/>
            <person name="Grigoriev I.V."/>
            <person name="Debuchy R."/>
            <person name="Gladieux P."/>
            <person name="Hiltunen Thoren M."/>
            <person name="Johannesson H."/>
        </authorList>
    </citation>
    <scope>NUCLEOTIDE SEQUENCE</scope>
    <source>
        <strain evidence="6">CBS 560.94</strain>
    </source>
</reference>
<evidence type="ECO:0000313" key="7">
    <source>
        <dbReference type="Proteomes" id="UP001278500"/>
    </source>
</evidence>
<name>A0AAE0MNU1_9PEZI</name>
<dbReference type="CDD" id="cd07061">
    <property type="entry name" value="HP_HAP_like"/>
    <property type="match status" value="1"/>
</dbReference>
<keyword evidence="5" id="KW-1133">Transmembrane helix</keyword>
<evidence type="ECO:0000256" key="3">
    <source>
        <dbReference type="ARBA" id="ARBA00022801"/>
    </source>
</evidence>
<dbReference type="PANTHER" id="PTHR20963">
    <property type="entry name" value="MULTIPLE INOSITOL POLYPHOSPHATE PHOSPHATASE-RELATED"/>
    <property type="match status" value="1"/>
</dbReference>
<comment type="similarity">
    <text evidence="1">Belongs to the histidine acid phosphatase family.</text>
</comment>
<dbReference type="InterPro" id="IPR033379">
    <property type="entry name" value="Acid_Pase_AS"/>
</dbReference>
<dbReference type="AlphaFoldDB" id="A0AAE0MNU1"/>
<organism evidence="6 7">
    <name type="scientific">Neurospora tetraspora</name>
    <dbReference type="NCBI Taxonomy" id="94610"/>
    <lineage>
        <taxon>Eukaryota</taxon>
        <taxon>Fungi</taxon>
        <taxon>Dikarya</taxon>
        <taxon>Ascomycota</taxon>
        <taxon>Pezizomycotina</taxon>
        <taxon>Sordariomycetes</taxon>
        <taxon>Sordariomycetidae</taxon>
        <taxon>Sordariales</taxon>
        <taxon>Sordariaceae</taxon>
        <taxon>Neurospora</taxon>
    </lineage>
</organism>
<comment type="caution">
    <text evidence="6">The sequence shown here is derived from an EMBL/GenBank/DDBJ whole genome shotgun (WGS) entry which is preliminary data.</text>
</comment>